<dbReference type="Pfam" id="PF03729">
    <property type="entry name" value="DUF308"/>
    <property type="match status" value="1"/>
</dbReference>
<feature type="transmembrane region" description="Helical" evidence="1">
    <location>
        <begin position="105"/>
        <end position="126"/>
    </location>
</feature>
<reference evidence="2 3" key="1">
    <citation type="submission" date="2017-01" db="EMBL/GenBank/DDBJ databases">
        <authorList>
            <person name="Mah S.A."/>
            <person name="Swanson W.J."/>
            <person name="Moy G.W."/>
            <person name="Vacquier V.D."/>
        </authorList>
    </citation>
    <scope>NUCLEOTIDE SEQUENCE [LARGE SCALE GENOMIC DNA]</scope>
    <source>
        <strain evidence="2 3">DCY110</strain>
    </source>
</reference>
<protein>
    <recommendedName>
        <fullName evidence="4">HdeD family acid-resistance protein</fullName>
    </recommendedName>
</protein>
<dbReference type="KEGG" id="rhy:RD110_23330"/>
<keyword evidence="1" id="KW-0812">Transmembrane</keyword>
<keyword evidence="1" id="KW-0472">Membrane</keyword>
<dbReference type="Proteomes" id="UP000186609">
    <property type="component" value="Chromosome"/>
</dbReference>
<sequence>MALGLLGFVMPGQTLQVLALCWGVYAFVDGFIALLTAYQIRERNRPWWSMALVGVVGVAAGLVSFIWPVATAVSLLLFIAVWAVLMGLFQIVTALRMRKSIQGEWMLVASGLISVLFGAAMIAAPAAGALAVVWLIAAYALVFGFLLVCVGLRLRGIAKMPWEPPVVTRPAGLSTRPAPLSEPKLDR</sequence>
<feature type="transmembrane region" description="Helical" evidence="1">
    <location>
        <begin position="47"/>
        <end position="67"/>
    </location>
</feature>
<evidence type="ECO:0000313" key="3">
    <source>
        <dbReference type="Proteomes" id="UP000186609"/>
    </source>
</evidence>
<evidence type="ECO:0000256" key="1">
    <source>
        <dbReference type="SAM" id="Phobius"/>
    </source>
</evidence>
<evidence type="ECO:0008006" key="4">
    <source>
        <dbReference type="Google" id="ProtNLM"/>
    </source>
</evidence>
<feature type="transmembrane region" description="Helical" evidence="1">
    <location>
        <begin position="132"/>
        <end position="152"/>
    </location>
</feature>
<proteinExistence type="predicted"/>
<keyword evidence="1" id="KW-1133">Transmembrane helix</keyword>
<dbReference type="InterPro" id="IPR005325">
    <property type="entry name" value="DUF308_memb"/>
</dbReference>
<dbReference type="PANTHER" id="PTHR34989">
    <property type="entry name" value="PROTEIN HDED"/>
    <property type="match status" value="1"/>
</dbReference>
<accession>A0A1P8K182</accession>
<gene>
    <name evidence="2" type="ORF">RD110_23330</name>
</gene>
<dbReference type="EMBL" id="CP019236">
    <property type="protein sequence ID" value="APW39770.1"/>
    <property type="molecule type" value="Genomic_DNA"/>
</dbReference>
<dbReference type="AlphaFoldDB" id="A0A1P8K182"/>
<dbReference type="InterPro" id="IPR052712">
    <property type="entry name" value="Acid_resist_chaperone_HdeD"/>
</dbReference>
<feature type="transmembrane region" description="Helical" evidence="1">
    <location>
        <begin position="15"/>
        <end position="35"/>
    </location>
</feature>
<evidence type="ECO:0000313" key="2">
    <source>
        <dbReference type="EMBL" id="APW39770.1"/>
    </source>
</evidence>
<keyword evidence="3" id="KW-1185">Reference proteome</keyword>
<feature type="transmembrane region" description="Helical" evidence="1">
    <location>
        <begin position="73"/>
        <end position="93"/>
    </location>
</feature>
<dbReference type="GO" id="GO:0005886">
    <property type="term" value="C:plasma membrane"/>
    <property type="evidence" value="ECO:0007669"/>
    <property type="project" value="TreeGrafter"/>
</dbReference>
<name>A0A1P8K182_9BURK</name>
<organism evidence="2 3">
    <name type="scientific">Rhodoferax koreensis</name>
    <dbReference type="NCBI Taxonomy" id="1842727"/>
    <lineage>
        <taxon>Bacteria</taxon>
        <taxon>Pseudomonadati</taxon>
        <taxon>Pseudomonadota</taxon>
        <taxon>Betaproteobacteria</taxon>
        <taxon>Burkholderiales</taxon>
        <taxon>Comamonadaceae</taxon>
        <taxon>Rhodoferax</taxon>
    </lineage>
</organism>
<dbReference type="STRING" id="1842727.RD110_23330"/>
<dbReference type="PANTHER" id="PTHR34989:SF1">
    <property type="entry name" value="PROTEIN HDED"/>
    <property type="match status" value="1"/>
</dbReference>